<organism evidence="2 3">
    <name type="scientific">Anaerostipes hadrus</name>
    <dbReference type="NCBI Taxonomy" id="649756"/>
    <lineage>
        <taxon>Bacteria</taxon>
        <taxon>Bacillati</taxon>
        <taxon>Bacillota</taxon>
        <taxon>Clostridia</taxon>
        <taxon>Lachnospirales</taxon>
        <taxon>Lachnospiraceae</taxon>
        <taxon>Anaerostipes</taxon>
    </lineage>
</organism>
<evidence type="ECO:0000313" key="3">
    <source>
        <dbReference type="Proteomes" id="UP000095553"/>
    </source>
</evidence>
<name>A0A173TM48_ANAHA</name>
<accession>A0A173TM48</accession>
<proteinExistence type="predicted"/>
<dbReference type="AlphaFoldDB" id="A0A173TM48"/>
<gene>
    <name evidence="2" type="ORF">ERS852571_02144</name>
</gene>
<dbReference type="RefSeq" id="WP_202021073.1">
    <property type="nucleotide sequence ID" value="NZ_CYXY01000012.1"/>
</dbReference>
<dbReference type="Proteomes" id="UP000095553">
    <property type="component" value="Unassembled WGS sequence"/>
</dbReference>
<evidence type="ECO:0000259" key="1">
    <source>
        <dbReference type="Pfam" id="PF13182"/>
    </source>
</evidence>
<feature type="domain" description="DUF4007" evidence="1">
    <location>
        <begin position="5"/>
        <end position="290"/>
    </location>
</feature>
<protein>
    <recommendedName>
        <fullName evidence="1">DUF4007 domain-containing protein</fullName>
    </recommendedName>
</protein>
<dbReference type="Pfam" id="PF13182">
    <property type="entry name" value="DUF4007"/>
    <property type="match status" value="1"/>
</dbReference>
<reference evidence="2 3" key="1">
    <citation type="submission" date="2015-09" db="EMBL/GenBank/DDBJ databases">
        <authorList>
            <consortium name="Pathogen Informatics"/>
        </authorList>
    </citation>
    <scope>NUCLEOTIDE SEQUENCE [LARGE SCALE GENOMIC DNA]</scope>
    <source>
        <strain evidence="2 3">2789STDY5834959</strain>
    </source>
</reference>
<dbReference type="InterPro" id="IPR025248">
    <property type="entry name" value="DUF4007"/>
</dbReference>
<sequence length="298" mass="33904">MAMKFRAHETFFIRKRWLSKGMKAVKNEPTAFISKEKNPMDTLGIGSNMVKSLRYWLQAVGITEEPNFGKRVQTFTPLGEKIYEHDRYIEELGTLYLLQYRLASQEELAASWYYFYNVFNMTEFNRNDFVAGLNGYVIDANGKSAAMRSLTDDFNCIIGTYVPRYKTDPGKVSPENNIDCPFGELGLVDIVDKNRKVYRKVSPSAESIDPWVILAVLMDQAAGATEVGLNELLTAPKNIGKVFNLDTITMIDALREAEKTGAVKIIRTAGLDVVRIDKSYTFNECVEKYYENIEKGRE</sequence>
<evidence type="ECO:0000313" key="2">
    <source>
        <dbReference type="EMBL" id="CUN03821.1"/>
    </source>
</evidence>
<dbReference type="EMBL" id="CYXY01000012">
    <property type="protein sequence ID" value="CUN03821.1"/>
    <property type="molecule type" value="Genomic_DNA"/>
</dbReference>